<organism evidence="4 5">
    <name type="scientific">Plasmodium malariae</name>
    <dbReference type="NCBI Taxonomy" id="5858"/>
    <lineage>
        <taxon>Eukaryota</taxon>
        <taxon>Sar</taxon>
        <taxon>Alveolata</taxon>
        <taxon>Apicomplexa</taxon>
        <taxon>Aconoidasida</taxon>
        <taxon>Haemosporida</taxon>
        <taxon>Plasmodiidae</taxon>
        <taxon>Plasmodium</taxon>
        <taxon>Plasmodium (Plasmodium)</taxon>
    </lineage>
</organism>
<evidence type="ECO:0000313" key="4">
    <source>
        <dbReference type="EMBL" id="SBS87729.1"/>
    </source>
</evidence>
<reference evidence="5" key="1">
    <citation type="submission" date="2016-05" db="EMBL/GenBank/DDBJ databases">
        <authorList>
            <person name="Naeem Raeece"/>
        </authorList>
    </citation>
    <scope>NUCLEOTIDE SEQUENCE [LARGE SCALE GENOMIC DNA]</scope>
</reference>
<dbReference type="InterPro" id="IPR026847">
    <property type="entry name" value="VPS13"/>
</dbReference>
<feature type="compositionally biased region" description="Acidic residues" evidence="3">
    <location>
        <begin position="930"/>
        <end position="946"/>
    </location>
</feature>
<feature type="compositionally biased region" description="Basic and acidic residues" evidence="3">
    <location>
        <begin position="886"/>
        <end position="929"/>
    </location>
</feature>
<feature type="compositionally biased region" description="Acidic residues" evidence="3">
    <location>
        <begin position="2658"/>
        <end position="2667"/>
    </location>
</feature>
<dbReference type="PANTHER" id="PTHR16166:SF93">
    <property type="entry name" value="INTERMEMBRANE LIPID TRANSFER PROTEIN VPS13"/>
    <property type="match status" value="1"/>
</dbReference>
<evidence type="ECO:0008006" key="6">
    <source>
        <dbReference type="Google" id="ProtNLM"/>
    </source>
</evidence>
<name>A0A1A8W7R8_PLAMA</name>
<feature type="region of interest" description="Disordered" evidence="3">
    <location>
        <begin position="311"/>
        <end position="336"/>
    </location>
</feature>
<evidence type="ECO:0000256" key="3">
    <source>
        <dbReference type="SAM" id="MobiDB-lite"/>
    </source>
</evidence>
<keyword evidence="2" id="KW-0175">Coiled coil</keyword>
<feature type="compositionally biased region" description="Basic residues" evidence="3">
    <location>
        <begin position="2065"/>
        <end position="2076"/>
    </location>
</feature>
<sequence length="2695" mass="313538">MLESLVEKLLNKFLAPYVEGIERNLHLGVWSGNIVLENLKLKPQITEILDLSFKIIHGNIGRVNIQIPWSSLGKSPVCVLIKNVHIYIKPRSYQKSESVIIEELRRAKMHRLELLEEEISIIKQQKNKEKSSEKSTLIFKLLNKIINNIHIDIQDILIHFEDPGKKFSIGFILKSSSVKNCQKNVEVSTEANTSSEYKKLNHIIEFKGLCIYSNSNIRKRRRKKKKEYNIEDKEHDAGGGEKKKIKKGKEHQRDSNNTPSNENNVDSKIYTNSNDEKEDTKNKTHTNNENEMNNDTSDKFENVDFSLKINDDMSHNNDQKEDITFESKLSSDGDENKDDYLKSTLARIGSFLKDDDNKILNYYNFEYLIKPFDLVLPVEQSSNKKELKAKLEISEKWEGITLTRTQITKIIEIMNEANKSRSQTNKLLLKYACTVKLDIESLRNETKNEFMNLYNKVLGEKYNISKVELTNQELNRLQILYDVVGVRHLAKWRLQCQNMLEKIIEEKNLKKKYLYDSIYKQQSWWSWVTGSKKDIENKVQSILKSEQDIINEKELHILQEAVTNEDNYDVVVPTKYDFEFKLANFSINVYDDCKKKRKYVDKEEEELIQSEERMQSNGEEHIKGISHLKCAGNDEQIDVGTIRNKHYSNNSFNDNLNDEISLSGSVDSLLNSTPDMSATNSSYIKNNRKMRYEEINILSINFYQIYSSLSLQSVVDHNDNDNFQWKFIIELQNFVAKHKNNIFMEFRKNNTLFPFDNNGSSSIYKNPIYYSLLYSQSLCAYLEINHLVTEKGNTLSTLLRLNPLELYLSSLLIKNILSFTFPLLDIINKRHKTAMKRYKRKNSYPDKEEKQETCTQAIHMTDAALSFLQKEEEAVEVKEEVIPQVEGDEKREFKDNCEHSQKMDEYNKEKIPTEKISKEEIEKGEGRYTEEDDREDEEEVEDEDDDEALENIKKMEQSELIEGLKEKGENVYNRAVQHLPELFEFYIHICGPIVHFDNLTNGIVELHLGNLIAKTECPCAYNKFNLIFEFNETQITCLKTVFPNANKFYKYKKDKDLNHKKEQLANEKTINNRKNNVHLKSSAHVENNEDRVISKEPVNRRLDFKDSYCNSIKDRLLSSEKFYILQPIPVKIYVEYDLKILKANIILDCIFFQINPDAVSIILAVPTSITRYLTRFYSKNKNKEKEFFKFKKKSSVEKKEMDAKGEGRDICQDGTSKFEESQTKNDNLNNSIVANAEENENLNKINKNNKAEEESFLYDIDFLIKNSSFSIKNRKDFEILKYEACGISYKNYFQKKKKIMKVEIEQLWICDPSNRQPIFFTLTKNVNSKDIFLFLSLSTYLEEKNNAYANNENGIVDIVDSANMDNNSSSKKEIQDGMKIEDAHLEGQNDSKENNKNSDNSGCIDRFESAERIENFMISNIVNRQEEEEKEYSGQNRCLENSGKNYCNKNSNGNGNSNNICKSNKNNYDMLTKAYVEKVITDVHLLSRNVNLKSCYNESNISINDQNGNKIEDDEKDIDSELTGVKGGSNNPSSKNVAANEKYTKSGRQNVQVEGGNHDDENDDEDDDFMDAIEEKQLSINLQILQKQNKRNKAETHINFIISDIELHWKYKTIKQIFKTMKEYKEKLQYGLEKDMKYIKKKLKNEEELKNYKMFISEHTLRSVQETLNNVKNALNILDIESEKKNNEENNVGDDTINNTNVVPCDVNVIKSCIIDEETKKINNINKKSDTILNNGLCNSLPKLYGQKNSYVKYFFNCYIKSASLAFWQKKKIFSKIQVSNIFYENKIYLNFDQKMFINIEKGIISMNNKNIISNNINDYTYDLFISKKSNKLSGADGDVLPRNEEKGESSKMISEGRNSKDILNYINTDNLSEEIRKKKIKRAAEGATTVATNKQKKEKHDLFIGKVKVYNDKRDYNICLLCDISSIYYIFYLRDLKSFLDYLDDGILNVFISKSYKKVVQVAQAKYFLFSCTIMNPVVIIPEDKNIIYNYKGEVKNTSLCFNKINNGLCNTDKEKNNIPYIESYLKFHLNTLKFKNSYTINCIEQIMVKRRNDMKENKIKKISKRKERGKKKCEQKREKGTNTPADKMENEKIYVKGEKTNISCSPVKYDFTLYVDLLDIESKACENGGSTNIEGNILHKVNIGLCLVSSKNGVYIFFNGSNFSLDLTVFQLAFLLDIINENFCFKGYFPMCFICDKSVDMYNLINAEWFRKGNINLNNLSNMHNMSSVSNVNNMNNMNIVNNMNHVSNLNRITDTNDISKCGSRVDNKDNQHSSNNCSEKRDEREMKGDLPNYEVNTCCSCKNPVINGAKNEVLVRKGGFKLYVYINLESLKIKTSFDKNTPVAIIAFQNISISFHLVLLDFYFIYFFDLYSNSLYIDDVRKDSINYYKRVAYCCIENEIKKRKRSNFMHENGRKGLVKDSSFEKKSLLINNLVSANSNSIILNVEEETNMNSNTVVNSEYSFNSGENIKKMCTFSESDIKDYKKLLSYMLENNVFLNEKKKCKKQKGIKIKINSFIEDLLLSIELDDAYICCFFIIFIDIYKFLSTSFNLSTLRLYPKPSPYIVSNKDGKKNGKKKKNTMKVEGYEHVDNQMVNTSKKKINLNDDKVKVYTDIKSYSRSLKKYNVENIHIEENVFKQGRKQPNEENKLLRKEEEESSIDDDKENDSIQIKKKIKKKNNNNNDDDKNSNSNN</sequence>
<dbReference type="VEuPathDB" id="PlasmoDB:PmUG01_12018500"/>
<dbReference type="GO" id="GO:0006623">
    <property type="term" value="P:protein targeting to vacuole"/>
    <property type="evidence" value="ECO:0007669"/>
    <property type="project" value="TreeGrafter"/>
</dbReference>
<dbReference type="Proteomes" id="UP000078597">
    <property type="component" value="Unassembled WGS sequence"/>
</dbReference>
<feature type="region of interest" description="Disordered" evidence="3">
    <location>
        <begin position="886"/>
        <end position="946"/>
    </location>
</feature>
<gene>
    <name evidence="4" type="ORF">PMALA_020390</name>
</gene>
<comment type="similarity">
    <text evidence="1">Belongs to the VPS13 family.</text>
</comment>
<proteinExistence type="inferred from homology"/>
<dbReference type="GO" id="GO:0045053">
    <property type="term" value="P:protein retention in Golgi apparatus"/>
    <property type="evidence" value="ECO:0007669"/>
    <property type="project" value="TreeGrafter"/>
</dbReference>
<feature type="compositionally biased region" description="Polar residues" evidence="3">
    <location>
        <begin position="1528"/>
        <end position="1537"/>
    </location>
</feature>
<feature type="region of interest" description="Disordered" evidence="3">
    <location>
        <begin position="2065"/>
        <end position="2086"/>
    </location>
</feature>
<accession>A0A1A8W7R8</accession>
<feature type="compositionally biased region" description="Basic and acidic residues" evidence="3">
    <location>
        <begin position="274"/>
        <end position="288"/>
    </location>
</feature>
<dbReference type="PANTHER" id="PTHR16166">
    <property type="entry name" value="VACUOLAR PROTEIN SORTING-ASSOCIATED PROTEIN VPS13"/>
    <property type="match status" value="1"/>
</dbReference>
<feature type="compositionally biased region" description="Basic and acidic residues" evidence="3">
    <location>
        <begin position="2077"/>
        <end position="2086"/>
    </location>
</feature>
<feature type="compositionally biased region" description="Basic and acidic residues" evidence="3">
    <location>
        <begin position="311"/>
        <end position="331"/>
    </location>
</feature>
<feature type="compositionally biased region" description="Basic and acidic residues" evidence="3">
    <location>
        <begin position="227"/>
        <end position="242"/>
    </location>
</feature>
<evidence type="ECO:0000256" key="2">
    <source>
        <dbReference type="SAM" id="Coils"/>
    </source>
</evidence>
<feature type="compositionally biased region" description="Polar residues" evidence="3">
    <location>
        <begin position="255"/>
        <end position="273"/>
    </location>
</feature>
<feature type="compositionally biased region" description="Basic and acidic residues" evidence="3">
    <location>
        <begin position="2645"/>
        <end position="2657"/>
    </location>
</feature>
<evidence type="ECO:0000256" key="1">
    <source>
        <dbReference type="ARBA" id="ARBA00006545"/>
    </source>
</evidence>
<feature type="compositionally biased region" description="Basic and acidic residues" evidence="3">
    <location>
        <begin position="2686"/>
        <end position="2695"/>
    </location>
</feature>
<feature type="coiled-coil region" evidence="2">
    <location>
        <begin position="105"/>
        <end position="132"/>
    </location>
</feature>
<protein>
    <recommendedName>
        <fullName evidence="6">Chorein N-terminal domain-containing protein</fullName>
    </recommendedName>
</protein>
<feature type="non-terminal residue" evidence="4">
    <location>
        <position position="2695"/>
    </location>
</feature>
<feature type="coiled-coil region" evidence="2">
    <location>
        <begin position="1661"/>
        <end position="1691"/>
    </location>
</feature>
<feature type="region of interest" description="Disordered" evidence="3">
    <location>
        <begin position="221"/>
        <end position="299"/>
    </location>
</feature>
<dbReference type="EMBL" id="FLQW01001089">
    <property type="protein sequence ID" value="SBS87729.1"/>
    <property type="molecule type" value="Genomic_DNA"/>
</dbReference>
<feature type="region of interest" description="Disordered" evidence="3">
    <location>
        <begin position="2265"/>
        <end position="2286"/>
    </location>
</feature>
<evidence type="ECO:0000313" key="5">
    <source>
        <dbReference type="Proteomes" id="UP000078597"/>
    </source>
</evidence>
<feature type="region of interest" description="Disordered" evidence="3">
    <location>
        <begin position="2640"/>
        <end position="2695"/>
    </location>
</feature>
<feature type="region of interest" description="Disordered" evidence="3">
    <location>
        <begin position="1520"/>
        <end position="1566"/>
    </location>
</feature>